<dbReference type="EC" id="2.7.7.7" evidence="2"/>
<dbReference type="InterPro" id="IPR003141">
    <property type="entry name" value="Pol/His_phosphatase_N"/>
</dbReference>
<dbReference type="Pfam" id="PF02811">
    <property type="entry name" value="PHP"/>
    <property type="match status" value="1"/>
</dbReference>
<name>A0A9X4MHE2_9BACT</name>
<dbReference type="Gene3D" id="1.10.150.870">
    <property type="match status" value="1"/>
</dbReference>
<dbReference type="AlphaFoldDB" id="A0A9X4MHE2"/>
<dbReference type="Pfam" id="PF14579">
    <property type="entry name" value="HHH_6"/>
    <property type="match status" value="1"/>
</dbReference>
<dbReference type="Gene3D" id="2.40.50.140">
    <property type="entry name" value="Nucleic acid-binding proteins"/>
    <property type="match status" value="1"/>
</dbReference>
<dbReference type="Gene3D" id="1.10.10.1600">
    <property type="entry name" value="Bacterial DNA polymerase III alpha subunit, thumb domain"/>
    <property type="match status" value="1"/>
</dbReference>
<dbReference type="InterPro" id="IPR016195">
    <property type="entry name" value="Pol/histidinol_Pase-like"/>
</dbReference>
<dbReference type="InterPro" id="IPR004365">
    <property type="entry name" value="NA-bd_OB_tRNA"/>
</dbReference>
<dbReference type="RefSeq" id="WP_307633250.1">
    <property type="nucleotide sequence ID" value="NZ_JAPHEH010000001.1"/>
</dbReference>
<accession>A0A9X4MHE2</accession>
<dbReference type="Pfam" id="PF07733">
    <property type="entry name" value="DNA_pol3_alpha"/>
    <property type="match status" value="1"/>
</dbReference>
<dbReference type="GO" id="GO:0005737">
    <property type="term" value="C:cytoplasm"/>
    <property type="evidence" value="ECO:0007669"/>
    <property type="project" value="UniProtKB-SubCell"/>
</dbReference>
<dbReference type="InterPro" id="IPR004805">
    <property type="entry name" value="DnaE2/DnaE/PolC"/>
</dbReference>
<dbReference type="PANTHER" id="PTHR32294:SF0">
    <property type="entry name" value="DNA POLYMERASE III SUBUNIT ALPHA"/>
    <property type="match status" value="1"/>
</dbReference>
<evidence type="ECO:0000313" key="11">
    <source>
        <dbReference type="Proteomes" id="UP001154240"/>
    </source>
</evidence>
<proteinExistence type="predicted"/>
<evidence type="ECO:0000313" key="10">
    <source>
        <dbReference type="EMBL" id="MDG4476280.1"/>
    </source>
</evidence>
<comment type="caution">
    <text evidence="10">The sequence shown here is derived from an EMBL/GenBank/DDBJ whole genome shotgun (WGS) entry which is preliminary data.</text>
</comment>
<keyword evidence="4 10" id="KW-0808">Transferase</keyword>
<keyword evidence="5 10" id="KW-0548">Nucleotidyltransferase</keyword>
<evidence type="ECO:0000256" key="1">
    <source>
        <dbReference type="ARBA" id="ARBA00004496"/>
    </source>
</evidence>
<protein>
    <recommendedName>
        <fullName evidence="3">DNA polymerase III subunit alpha</fullName>
        <ecNumber evidence="2">2.7.7.7</ecNumber>
    </recommendedName>
</protein>
<dbReference type="InterPro" id="IPR040982">
    <property type="entry name" value="DNA_pol3_finger"/>
</dbReference>
<evidence type="ECO:0000256" key="6">
    <source>
        <dbReference type="ARBA" id="ARBA00022705"/>
    </source>
</evidence>
<dbReference type="NCBIfam" id="TIGR00594">
    <property type="entry name" value="polc"/>
    <property type="match status" value="1"/>
</dbReference>
<dbReference type="SMART" id="SM00481">
    <property type="entry name" value="POLIIIAc"/>
    <property type="match status" value="1"/>
</dbReference>
<organism evidence="10 11">
    <name type="scientific">Thiovibrio frasassiensis</name>
    <dbReference type="NCBI Taxonomy" id="2984131"/>
    <lineage>
        <taxon>Bacteria</taxon>
        <taxon>Pseudomonadati</taxon>
        <taxon>Thermodesulfobacteriota</taxon>
        <taxon>Desulfobulbia</taxon>
        <taxon>Desulfobulbales</taxon>
        <taxon>Thiovibrionaceae</taxon>
        <taxon>Thiovibrio</taxon>
    </lineage>
</organism>
<dbReference type="InterPro" id="IPR011708">
    <property type="entry name" value="DNA_pol3_alpha_NTPase_dom"/>
</dbReference>
<dbReference type="InterPro" id="IPR041931">
    <property type="entry name" value="DNA_pol3_alpha_thumb_dom"/>
</dbReference>
<dbReference type="SUPFAM" id="SSF89550">
    <property type="entry name" value="PHP domain-like"/>
    <property type="match status" value="1"/>
</dbReference>
<dbReference type="NCBIfam" id="NF005298">
    <property type="entry name" value="PRK06826.1"/>
    <property type="match status" value="1"/>
</dbReference>
<feature type="domain" description="Polymerase/histidinol phosphatase N-terminal" evidence="9">
    <location>
        <begin position="10"/>
        <end position="77"/>
    </location>
</feature>
<dbReference type="CDD" id="cd12113">
    <property type="entry name" value="PHP_PolIIIA_DnaE3"/>
    <property type="match status" value="1"/>
</dbReference>
<dbReference type="NCBIfam" id="NF004226">
    <property type="entry name" value="PRK05673.1"/>
    <property type="match status" value="1"/>
</dbReference>
<dbReference type="EMBL" id="JAPHEH010000001">
    <property type="protein sequence ID" value="MDG4476280.1"/>
    <property type="molecule type" value="Genomic_DNA"/>
</dbReference>
<dbReference type="CDD" id="cd04485">
    <property type="entry name" value="DnaE_OBF"/>
    <property type="match status" value="1"/>
</dbReference>
<evidence type="ECO:0000256" key="5">
    <source>
        <dbReference type="ARBA" id="ARBA00022695"/>
    </source>
</evidence>
<dbReference type="Pfam" id="PF01336">
    <property type="entry name" value="tRNA_anti-codon"/>
    <property type="match status" value="1"/>
</dbReference>
<dbReference type="GO" id="GO:0003676">
    <property type="term" value="F:nucleic acid binding"/>
    <property type="evidence" value="ECO:0007669"/>
    <property type="project" value="InterPro"/>
</dbReference>
<evidence type="ECO:0000256" key="4">
    <source>
        <dbReference type="ARBA" id="ARBA00022679"/>
    </source>
</evidence>
<reference evidence="10" key="2">
    <citation type="submission" date="2022-10" db="EMBL/GenBank/DDBJ databases">
        <authorList>
            <person name="Aronson H.S."/>
        </authorList>
    </citation>
    <scope>NUCLEOTIDE SEQUENCE</scope>
    <source>
        <strain evidence="10">RS19-109</strain>
    </source>
</reference>
<dbReference type="Gene3D" id="3.20.20.140">
    <property type="entry name" value="Metal-dependent hydrolases"/>
    <property type="match status" value="1"/>
</dbReference>
<evidence type="ECO:0000256" key="2">
    <source>
        <dbReference type="ARBA" id="ARBA00012417"/>
    </source>
</evidence>
<keyword evidence="11" id="KW-1185">Reference proteome</keyword>
<dbReference type="GO" id="GO:0008408">
    <property type="term" value="F:3'-5' exonuclease activity"/>
    <property type="evidence" value="ECO:0007669"/>
    <property type="project" value="InterPro"/>
</dbReference>
<evidence type="ECO:0000256" key="7">
    <source>
        <dbReference type="ARBA" id="ARBA00022932"/>
    </source>
</evidence>
<keyword evidence="7" id="KW-0239">DNA-directed DNA polymerase</keyword>
<dbReference type="GO" id="GO:0006260">
    <property type="term" value="P:DNA replication"/>
    <property type="evidence" value="ECO:0007669"/>
    <property type="project" value="UniProtKB-KW"/>
</dbReference>
<dbReference type="InterPro" id="IPR004013">
    <property type="entry name" value="PHP_dom"/>
</dbReference>
<reference evidence="10" key="1">
    <citation type="journal article" date="2022" name="bioRxiv">
        <title>Thiovibrio frasassiensisgen. nov., sp. nov., an autotrophic, elemental sulfur disproportionating bacterium isolated from sulfidic karst sediment, and proposal of Thiovibrionaceae fam. nov.</title>
        <authorList>
            <person name="Aronson H."/>
            <person name="Thomas C."/>
            <person name="Bhattacharyya M."/>
            <person name="Eckstein S."/>
            <person name="Jensen S."/>
            <person name="Barco R."/>
            <person name="Macalady J."/>
            <person name="Amend J."/>
        </authorList>
    </citation>
    <scope>NUCLEOTIDE SEQUENCE</scope>
    <source>
        <strain evidence="10">RS19-109</strain>
    </source>
</reference>
<keyword evidence="6" id="KW-0235">DNA replication</keyword>
<gene>
    <name evidence="10" type="primary">dnaE</name>
    <name evidence="10" type="ORF">OLX77_08940</name>
</gene>
<sequence>MPEAPPANFVHLHVHTQYSLLDGAIRVGDLLAKCKEYRMDSVAITDHGSMFGALEFYVQAKKAGIKPIIGCEFYVSPSHRFDKSAKSAGKAAFHLVLLAMNNTGYQNLLKLASLAQLEGFHYKPRIDLEALAAHAEGLIALTACLHGGIPQRITAGDMEGAREEARQLMALFGDRLYLEMQENNIPEQAVVNQGLKALSKELGIPLVATNDCHYLNRNEAQAHEVLLCIQTGKTMHDANRFRFSTDELFFKSPEEMKKAFAHSPESIAETVRLAERCNVELSFGESHFPIFPVPEGETLDSLFEKAALAGLEDRFGDMREIDQLTPEIEKTYRERLAHEIDVIIKMGFPGYFLIVADFINWAKDHEIPVGPGRGSGAGSLAAYSMRITDIDPIPYGLIFERFLNIERKSMPDFDVDFCQERRGEVIEYVQQRYGGEAHVAQIVTYGSMKARAVIRDVGRALGVAYGDVDRIAKLIPEELKITIKKAIDAEPRLQELMKRDPQVEELLHIAQTLEGLNRHTSIHAAGVVISPRPMVEYLPVCKGPKGEVLTQYDMIHTEMTGLIKFDFLGLKTLTVIDRALKLIAADIGHKPDINRIPLDDTKTYDLLTKGDALGVFQLESSGMRGLLMKMKPEVFSDLIALVALYRPGPLESGMVDQFVDTKHGRMQAIYPLPQLEPILKETYGVIVYQEQVMKIANVLAGYSLGDADNLRRAMGKKKEEVMAAEKEKFMAGAKKNSIPADKAEYVFDLMAKFAGYGFNKSHSAAYALIAYQTAWLKAHYPAQFMAALLSCDVSNTDKVVRYIIECRDHEIEVLPPDINESDKDFAVVNDRIRFGLAAVKNVGGQALDSIMEVRAADGPYGGLEDFCDRVDSRKVNRRVIESLIKAGAFDSLGAKRSQLFAILDIAMEQAQSAQRDRLSGQISLFSAMPQAEGNKANTIDLPDIAEWSEKERLAFEKETVGFYLTGHPLDNFYKEIMAVADTELTNLGDWGDNQPVRVGGLVREYKDHRSKKGDRMAFIVLEDRAGAVEVVVFPDAFAKCGHLLTTDEPLIILGTVKQEEQGAKIIAESVDSLSEARSKYTNGARILLKSDQVSRQKLESLKNKVREFHGTCPVSLTLNFAGRGEVDIEPPSDFTVRPCKEFDTAVEGLLGYSAVMYLKTKAEIQPRNGGKGGRWRQNGTS</sequence>
<dbReference type="Pfam" id="PF17657">
    <property type="entry name" value="DNA_pol3_finger"/>
    <property type="match status" value="1"/>
</dbReference>
<dbReference type="PANTHER" id="PTHR32294">
    <property type="entry name" value="DNA POLYMERASE III SUBUNIT ALPHA"/>
    <property type="match status" value="1"/>
</dbReference>
<dbReference type="InterPro" id="IPR029460">
    <property type="entry name" value="DNAPol_HHH"/>
</dbReference>
<evidence type="ECO:0000259" key="9">
    <source>
        <dbReference type="SMART" id="SM00481"/>
    </source>
</evidence>
<evidence type="ECO:0000256" key="3">
    <source>
        <dbReference type="ARBA" id="ARBA00019114"/>
    </source>
</evidence>
<evidence type="ECO:0000256" key="8">
    <source>
        <dbReference type="ARBA" id="ARBA00049244"/>
    </source>
</evidence>
<dbReference type="GO" id="GO:0003887">
    <property type="term" value="F:DNA-directed DNA polymerase activity"/>
    <property type="evidence" value="ECO:0007669"/>
    <property type="project" value="UniProtKB-KW"/>
</dbReference>
<dbReference type="InterPro" id="IPR012340">
    <property type="entry name" value="NA-bd_OB-fold"/>
</dbReference>
<comment type="subcellular location">
    <subcellularLocation>
        <location evidence="1">Cytoplasm</location>
    </subcellularLocation>
</comment>
<comment type="catalytic activity">
    <reaction evidence="8">
        <text>DNA(n) + a 2'-deoxyribonucleoside 5'-triphosphate = DNA(n+1) + diphosphate</text>
        <dbReference type="Rhea" id="RHEA:22508"/>
        <dbReference type="Rhea" id="RHEA-COMP:17339"/>
        <dbReference type="Rhea" id="RHEA-COMP:17340"/>
        <dbReference type="ChEBI" id="CHEBI:33019"/>
        <dbReference type="ChEBI" id="CHEBI:61560"/>
        <dbReference type="ChEBI" id="CHEBI:173112"/>
        <dbReference type="EC" id="2.7.7.7"/>
    </reaction>
</comment>
<dbReference type="Proteomes" id="UP001154240">
    <property type="component" value="Unassembled WGS sequence"/>
</dbReference>